<feature type="transmembrane region" description="Helical" evidence="2">
    <location>
        <begin position="193"/>
        <end position="215"/>
    </location>
</feature>
<evidence type="ECO:0000256" key="1">
    <source>
        <dbReference type="SAM" id="MobiDB-lite"/>
    </source>
</evidence>
<organism evidence="3 4">
    <name type="scientific">Talaromyces stipitatus (strain ATCC 10500 / CBS 375.48 / QM 6759 / NRRL 1006)</name>
    <name type="common">Penicillium stipitatum</name>
    <dbReference type="NCBI Taxonomy" id="441959"/>
    <lineage>
        <taxon>Eukaryota</taxon>
        <taxon>Fungi</taxon>
        <taxon>Dikarya</taxon>
        <taxon>Ascomycota</taxon>
        <taxon>Pezizomycotina</taxon>
        <taxon>Eurotiomycetes</taxon>
        <taxon>Eurotiomycetidae</taxon>
        <taxon>Eurotiales</taxon>
        <taxon>Trichocomaceae</taxon>
        <taxon>Talaromyces</taxon>
        <taxon>Talaromyces sect. Talaromyces</taxon>
    </lineage>
</organism>
<evidence type="ECO:0000313" key="4">
    <source>
        <dbReference type="Proteomes" id="UP000001745"/>
    </source>
</evidence>
<feature type="compositionally biased region" description="Polar residues" evidence="1">
    <location>
        <begin position="171"/>
        <end position="186"/>
    </location>
</feature>
<dbReference type="InParanoid" id="B8MAC2"/>
<name>B8MAC2_TALSN</name>
<accession>B8MAC2</accession>
<dbReference type="GeneID" id="8108266"/>
<feature type="region of interest" description="Disordered" evidence="1">
    <location>
        <begin position="460"/>
        <end position="480"/>
    </location>
</feature>
<keyword evidence="2" id="KW-0812">Transmembrane</keyword>
<dbReference type="EMBL" id="EQ962655">
    <property type="protein sequence ID" value="EED18624.1"/>
    <property type="molecule type" value="Genomic_DNA"/>
</dbReference>
<keyword evidence="2" id="KW-0472">Membrane</keyword>
<gene>
    <name evidence="3" type="ORF">TSTA_123550</name>
</gene>
<reference evidence="4" key="1">
    <citation type="journal article" date="2015" name="Genome Announc.">
        <title>Genome sequence of the AIDS-associated pathogen Penicillium marneffei (ATCC18224) and its near taxonomic relative Talaromyces stipitatus (ATCC10500).</title>
        <authorList>
            <person name="Nierman W.C."/>
            <person name="Fedorova-Abrams N.D."/>
            <person name="Andrianopoulos A."/>
        </authorList>
    </citation>
    <scope>NUCLEOTIDE SEQUENCE [LARGE SCALE GENOMIC DNA]</scope>
    <source>
        <strain evidence="4">ATCC 10500 / CBS 375.48 / QM 6759 / NRRL 1006</strain>
    </source>
</reference>
<dbReference type="HOGENOM" id="CLU_543124_0_0_1"/>
<feature type="region of interest" description="Disordered" evidence="1">
    <location>
        <begin position="162"/>
        <end position="186"/>
    </location>
</feature>
<dbReference type="OrthoDB" id="4525828at2759"/>
<proteinExistence type="predicted"/>
<feature type="compositionally biased region" description="Polar residues" evidence="1">
    <location>
        <begin position="337"/>
        <end position="353"/>
    </location>
</feature>
<feature type="region of interest" description="Disordered" evidence="1">
    <location>
        <begin position="368"/>
        <end position="389"/>
    </location>
</feature>
<dbReference type="AlphaFoldDB" id="B8MAC2"/>
<protein>
    <submittedName>
        <fullName evidence="3">Uncharacterized protein</fullName>
    </submittedName>
</protein>
<dbReference type="Proteomes" id="UP000001745">
    <property type="component" value="Unassembled WGS sequence"/>
</dbReference>
<sequence length="502" mass="53942">MTTIQSFGTARRKRLLSFQFSSASSSLSSSTTTKLPLGVGVRADIVFLSTVVEVTETVPPLPITAESDVNAPVATNAAVDPDTATNTGMPNSATASEQVLQPTASVGGHAKVEIPTTTIAISLEGPSETGTQVASTTEPGTTLVSSLTGTNIASLLMHKSAPTETTHGKSPPTTKSTQTLASTDTPQKSFPTYATAIASGTAVIATTGIGAAIYFMKRRRRGQKTIDRASIRKVDTAVERPKLLSGRDNGDLTSFEKPINIDQQTNWDRSMTPPDPEELRKNMMEDKGNAWRNSRDGPEPVDLGIAYVPAAAASTTSFSSRQNRLSSATPEELNGRGTPQQEQGYTHENTSHTSMPTELLPVMQPLNISQQQPDRRPPTAETINRQDTISPSIYSRDSVATNMADLYARLNTGSNNNYGNSSGYHTNLHTIPDDPVREALYQTDPYGLQDESSSIYHRHQQHDFGGGSLRSESPRGNEAWGRGAAHRARFGYNPYDQGFDAA</sequence>
<evidence type="ECO:0000256" key="2">
    <source>
        <dbReference type="SAM" id="Phobius"/>
    </source>
</evidence>
<dbReference type="VEuPathDB" id="FungiDB:TSTA_123550"/>
<keyword evidence="2" id="KW-1133">Transmembrane helix</keyword>
<keyword evidence="4" id="KW-1185">Reference proteome</keyword>
<evidence type="ECO:0000313" key="3">
    <source>
        <dbReference type="EMBL" id="EED18624.1"/>
    </source>
</evidence>
<feature type="region of interest" description="Disordered" evidence="1">
    <location>
        <begin position="314"/>
        <end position="353"/>
    </location>
</feature>
<dbReference type="RefSeq" id="XP_002482616.1">
    <property type="nucleotide sequence ID" value="XM_002482571.1"/>
</dbReference>